<comment type="subcellular location">
    <subcellularLocation>
        <location evidence="8">Cytoplasm</location>
    </subcellularLocation>
</comment>
<evidence type="ECO:0000313" key="10">
    <source>
        <dbReference type="EMBL" id="SNZ06723.1"/>
    </source>
</evidence>
<keyword evidence="1 8" id="KW-0963">Cytoplasm</keyword>
<keyword evidence="2 8" id="KW-0808">Transferase</keyword>
<keyword evidence="3 8" id="KW-0479">Metal-binding</keyword>
<name>A0A285NCU4_9AQUI</name>
<proteinExistence type="inferred from homology"/>
<dbReference type="PANTHER" id="PTHR19136:SF81">
    <property type="entry name" value="MOLYBDENUM COFACTOR GUANYLYLTRANSFERASE"/>
    <property type="match status" value="1"/>
</dbReference>
<organism evidence="10 11">
    <name type="scientific">Persephonella hydrogeniphila</name>
    <dbReference type="NCBI Taxonomy" id="198703"/>
    <lineage>
        <taxon>Bacteria</taxon>
        <taxon>Pseudomonadati</taxon>
        <taxon>Aquificota</taxon>
        <taxon>Aquificia</taxon>
        <taxon>Aquificales</taxon>
        <taxon>Hydrogenothermaceae</taxon>
        <taxon>Persephonella</taxon>
    </lineage>
</organism>
<keyword evidence="7 8" id="KW-0501">Molybdenum cofactor biosynthesis</keyword>
<dbReference type="CDD" id="cd02503">
    <property type="entry name" value="MobA"/>
    <property type="match status" value="1"/>
</dbReference>
<comment type="domain">
    <text evidence="8">The N-terminal domain determines nucleotide recognition and specific binding, while the C-terminal domain determines the specific binding to the target protein.</text>
</comment>
<comment type="catalytic activity">
    <reaction evidence="8">
        <text>Mo-molybdopterin + GTP + H(+) = Mo-molybdopterin guanine dinucleotide + diphosphate</text>
        <dbReference type="Rhea" id="RHEA:34243"/>
        <dbReference type="ChEBI" id="CHEBI:15378"/>
        <dbReference type="ChEBI" id="CHEBI:33019"/>
        <dbReference type="ChEBI" id="CHEBI:37565"/>
        <dbReference type="ChEBI" id="CHEBI:71302"/>
        <dbReference type="ChEBI" id="CHEBI:71310"/>
        <dbReference type="EC" id="2.7.7.77"/>
    </reaction>
</comment>
<protein>
    <recommendedName>
        <fullName evidence="8">Probable molybdenum cofactor guanylyltransferase</fullName>
        <shortName evidence="8">MoCo guanylyltransferase</shortName>
        <ecNumber evidence="8">2.7.7.77</ecNumber>
    </recommendedName>
    <alternativeName>
        <fullName evidence="8">GTP:molybdopterin guanylyltransferase</fullName>
    </alternativeName>
    <alternativeName>
        <fullName evidence="8">Mo-MPT guanylyltransferase</fullName>
    </alternativeName>
    <alternativeName>
        <fullName evidence="8">Molybdopterin guanylyltransferase</fullName>
    </alternativeName>
    <alternativeName>
        <fullName evidence="8">Molybdopterin-guanine dinucleotide synthase</fullName>
        <shortName evidence="8">MGD synthase</shortName>
    </alternativeName>
</protein>
<sequence length="205" mass="23770">MKISAILLAGGQSKRMGKDKAFLRLGKKAFIRIIAEKLSTYCNQIVVSGNKEGELYLSHLKEIDAEISFIKDKNPYAGPLNGIISCREYIKHELVFIATCDTPFLNQELIPFFYRKINSYDAVIPVVSGKLQFLNTLYTQKSIEIGESIYEKNVRSLYKWVENLNIKKIEEREIKKIDKDALTYWSINTPEDYERIKYLWRKKGG</sequence>
<gene>
    <name evidence="8" type="primary">mobA</name>
    <name evidence="10" type="ORF">SAMN06265182_0775</name>
</gene>
<keyword evidence="4 8" id="KW-0547">Nucleotide-binding</keyword>
<evidence type="ECO:0000313" key="11">
    <source>
        <dbReference type="Proteomes" id="UP000219036"/>
    </source>
</evidence>
<dbReference type="GO" id="GO:0005737">
    <property type="term" value="C:cytoplasm"/>
    <property type="evidence" value="ECO:0007669"/>
    <property type="project" value="UniProtKB-SubCell"/>
</dbReference>
<keyword evidence="10" id="KW-0548">Nucleotidyltransferase</keyword>
<dbReference type="GO" id="GO:0005525">
    <property type="term" value="F:GTP binding"/>
    <property type="evidence" value="ECO:0007669"/>
    <property type="project" value="UniProtKB-UniRule"/>
</dbReference>
<evidence type="ECO:0000256" key="6">
    <source>
        <dbReference type="ARBA" id="ARBA00023134"/>
    </source>
</evidence>
<feature type="binding site" evidence="8">
    <location>
        <position position="72"/>
    </location>
    <ligand>
        <name>GTP</name>
        <dbReference type="ChEBI" id="CHEBI:37565"/>
    </ligand>
</feature>
<dbReference type="HAMAP" id="MF_00316">
    <property type="entry name" value="MobA"/>
    <property type="match status" value="1"/>
</dbReference>
<accession>A0A285NCU4</accession>
<evidence type="ECO:0000256" key="3">
    <source>
        <dbReference type="ARBA" id="ARBA00022723"/>
    </source>
</evidence>
<keyword evidence="11" id="KW-1185">Reference proteome</keyword>
<evidence type="ECO:0000256" key="1">
    <source>
        <dbReference type="ARBA" id="ARBA00022490"/>
    </source>
</evidence>
<dbReference type="InterPro" id="IPR013482">
    <property type="entry name" value="Molybde_CF_guanTrfase"/>
</dbReference>
<comment type="function">
    <text evidence="8">Transfers a GMP moiety from GTP to Mo-molybdopterin (Mo-MPT) cofactor (Moco or molybdenum cofactor) to form Mo-molybdopterin guanine dinucleotide (Mo-MGD) cofactor.</text>
</comment>
<evidence type="ECO:0000259" key="9">
    <source>
        <dbReference type="Pfam" id="PF12804"/>
    </source>
</evidence>
<feature type="binding site" evidence="8">
    <location>
        <position position="101"/>
    </location>
    <ligand>
        <name>GTP</name>
        <dbReference type="ChEBI" id="CHEBI:37565"/>
    </ligand>
</feature>
<dbReference type="EC" id="2.7.7.77" evidence="8"/>
<feature type="binding site" evidence="8">
    <location>
        <position position="20"/>
    </location>
    <ligand>
        <name>GTP</name>
        <dbReference type="ChEBI" id="CHEBI:37565"/>
    </ligand>
</feature>
<evidence type="ECO:0000256" key="4">
    <source>
        <dbReference type="ARBA" id="ARBA00022741"/>
    </source>
</evidence>
<dbReference type="Pfam" id="PF12804">
    <property type="entry name" value="NTP_transf_3"/>
    <property type="match status" value="1"/>
</dbReference>
<evidence type="ECO:0000256" key="5">
    <source>
        <dbReference type="ARBA" id="ARBA00022842"/>
    </source>
</evidence>
<evidence type="ECO:0000256" key="7">
    <source>
        <dbReference type="ARBA" id="ARBA00023150"/>
    </source>
</evidence>
<dbReference type="EMBL" id="OBEI01000002">
    <property type="protein sequence ID" value="SNZ06723.1"/>
    <property type="molecule type" value="Genomic_DNA"/>
</dbReference>
<comment type="cofactor">
    <cofactor evidence="8">
        <name>Mg(2+)</name>
        <dbReference type="ChEBI" id="CHEBI:18420"/>
    </cofactor>
</comment>
<feature type="binding site" evidence="8">
    <location>
        <position position="101"/>
    </location>
    <ligand>
        <name>Mg(2+)</name>
        <dbReference type="ChEBI" id="CHEBI:18420"/>
    </ligand>
</feature>
<dbReference type="GO" id="GO:0046872">
    <property type="term" value="F:metal ion binding"/>
    <property type="evidence" value="ECO:0007669"/>
    <property type="project" value="UniProtKB-KW"/>
</dbReference>
<dbReference type="PANTHER" id="PTHR19136">
    <property type="entry name" value="MOLYBDENUM COFACTOR GUANYLYLTRANSFERASE"/>
    <property type="match status" value="1"/>
</dbReference>
<keyword evidence="5 8" id="KW-0460">Magnesium</keyword>
<dbReference type="Gene3D" id="3.90.550.10">
    <property type="entry name" value="Spore Coat Polysaccharide Biosynthesis Protein SpsA, Chain A"/>
    <property type="match status" value="1"/>
</dbReference>
<comment type="similarity">
    <text evidence="8">Belongs to the MobA family.</text>
</comment>
<dbReference type="AlphaFoldDB" id="A0A285NCU4"/>
<feature type="domain" description="MobA-like NTP transferase" evidence="9">
    <location>
        <begin position="5"/>
        <end position="156"/>
    </location>
</feature>
<keyword evidence="6 8" id="KW-0342">GTP-binding</keyword>
<dbReference type="InterPro" id="IPR029044">
    <property type="entry name" value="Nucleotide-diphossugar_trans"/>
</dbReference>
<feature type="binding site" evidence="8">
    <location>
        <begin position="8"/>
        <end position="10"/>
    </location>
    <ligand>
        <name>GTP</name>
        <dbReference type="ChEBI" id="CHEBI:37565"/>
    </ligand>
</feature>
<dbReference type="Proteomes" id="UP000219036">
    <property type="component" value="Unassembled WGS sequence"/>
</dbReference>
<dbReference type="GO" id="GO:0061603">
    <property type="term" value="F:molybdenum cofactor guanylyltransferase activity"/>
    <property type="evidence" value="ECO:0007669"/>
    <property type="project" value="UniProtKB-EC"/>
</dbReference>
<dbReference type="InterPro" id="IPR025877">
    <property type="entry name" value="MobA-like_NTP_Trfase"/>
</dbReference>
<dbReference type="SUPFAM" id="SSF53448">
    <property type="entry name" value="Nucleotide-diphospho-sugar transferases"/>
    <property type="match status" value="1"/>
</dbReference>
<comment type="caution">
    <text evidence="8">Lacks conserved residue(s) required for the propagation of feature annotation.</text>
</comment>
<evidence type="ECO:0000256" key="2">
    <source>
        <dbReference type="ARBA" id="ARBA00022679"/>
    </source>
</evidence>
<reference evidence="11" key="1">
    <citation type="submission" date="2017-09" db="EMBL/GenBank/DDBJ databases">
        <authorList>
            <person name="Varghese N."/>
            <person name="Submissions S."/>
        </authorList>
    </citation>
    <scope>NUCLEOTIDE SEQUENCE [LARGE SCALE GENOMIC DNA]</scope>
    <source>
        <strain evidence="11">DSM 15103</strain>
    </source>
</reference>
<evidence type="ECO:0000256" key="8">
    <source>
        <dbReference type="HAMAP-Rule" id="MF_00316"/>
    </source>
</evidence>
<dbReference type="GO" id="GO:0006777">
    <property type="term" value="P:Mo-molybdopterin cofactor biosynthetic process"/>
    <property type="evidence" value="ECO:0007669"/>
    <property type="project" value="UniProtKB-KW"/>
</dbReference>